<name>A0A2S8F1C7_9BACT</name>
<dbReference type="OrthoDB" id="244732at2"/>
<dbReference type="PANTHER" id="PTHR34512:SF30">
    <property type="entry name" value="OUTER MEMBRANE PROTEIN ASSEMBLY FACTOR BAMB"/>
    <property type="match status" value="1"/>
</dbReference>
<evidence type="ECO:0000259" key="3">
    <source>
        <dbReference type="Pfam" id="PF13360"/>
    </source>
</evidence>
<dbReference type="Gene3D" id="2.40.128.630">
    <property type="match status" value="1"/>
</dbReference>
<evidence type="ECO:0000256" key="1">
    <source>
        <dbReference type="SAM" id="MobiDB-lite"/>
    </source>
</evidence>
<keyword evidence="2" id="KW-0732">Signal</keyword>
<accession>A0A2S8F1C7</accession>
<dbReference type="InterPro" id="IPR002372">
    <property type="entry name" value="PQQ_rpt_dom"/>
</dbReference>
<feature type="chain" id="PRO_5015745911" evidence="2">
    <location>
        <begin position="22"/>
        <end position="419"/>
    </location>
</feature>
<gene>
    <name evidence="4" type="ORF">C5Y96_21240</name>
</gene>
<protein>
    <submittedName>
        <fullName evidence="4">Pyrrolo-quinoline quinone</fullName>
    </submittedName>
</protein>
<evidence type="ECO:0000256" key="2">
    <source>
        <dbReference type="SAM" id="SignalP"/>
    </source>
</evidence>
<dbReference type="SUPFAM" id="SSF50998">
    <property type="entry name" value="Quinoprotein alcohol dehydrogenase-like"/>
    <property type="match status" value="2"/>
</dbReference>
<sequence>MKSTIPAVLLLVTTIVSSATAENWPSWRGPENQGISSEKNVPTQWSADKNIAWRLPMPGAAGSTPVVWDDHIFVTSVADDDLILMCIGTDGVEKWRRKMGSGNKEVRGDEGNSAAPSPSTDGKHVWAFFTSGALACFDFAGNEVWQFNVQDKYGKFDIQFGLTSTPVLHNDKIYLQLIHSGGAKVVALDKATGKEAWVTDRTSDARQECEHSYASPIVYDGQEAKFLLTHGADYSIAYDLETGKEIWRVGGLHPPGQYDVTLRFVSSPVAKDGMVVVPSAKKGITAAVKTTGKGNITDKKDLYYWTFEITPDVPSPLIVDDLVYLCRENGNLIVLEKESGKQLYEERTNRIRHRASPVYADGKIYLTGRDGMVTVVQAGREFKILAQNEIGEAIAASPVISNGKIYLRTFDALWAIGSE</sequence>
<reference evidence="4 5" key="1">
    <citation type="submission" date="2018-02" db="EMBL/GenBank/DDBJ databases">
        <title>Comparative genomes isolates from brazilian mangrove.</title>
        <authorList>
            <person name="Araujo J.E."/>
            <person name="Taketani R.G."/>
            <person name="Silva M.C.P."/>
            <person name="Loureco M.V."/>
            <person name="Andreote F.D."/>
        </authorList>
    </citation>
    <scope>NUCLEOTIDE SEQUENCE [LARGE SCALE GENOMIC DNA]</scope>
    <source>
        <strain evidence="4 5">HEX-2 MGV</strain>
    </source>
</reference>
<comment type="caution">
    <text evidence="4">The sequence shown here is derived from an EMBL/GenBank/DDBJ whole genome shotgun (WGS) entry which is preliminary data.</text>
</comment>
<dbReference type="Pfam" id="PF13360">
    <property type="entry name" value="PQQ_2"/>
    <property type="match status" value="2"/>
</dbReference>
<evidence type="ECO:0000313" key="5">
    <source>
        <dbReference type="Proteomes" id="UP000240009"/>
    </source>
</evidence>
<dbReference type="Gene3D" id="2.130.10.10">
    <property type="entry name" value="YVTN repeat-like/Quinoprotein amine dehydrogenase"/>
    <property type="match status" value="1"/>
</dbReference>
<dbReference type="PANTHER" id="PTHR34512">
    <property type="entry name" value="CELL SURFACE PROTEIN"/>
    <property type="match status" value="1"/>
</dbReference>
<organism evidence="4 5">
    <name type="scientific">Blastopirellula marina</name>
    <dbReference type="NCBI Taxonomy" id="124"/>
    <lineage>
        <taxon>Bacteria</taxon>
        <taxon>Pseudomonadati</taxon>
        <taxon>Planctomycetota</taxon>
        <taxon>Planctomycetia</taxon>
        <taxon>Pirellulales</taxon>
        <taxon>Pirellulaceae</taxon>
        <taxon>Blastopirellula</taxon>
    </lineage>
</organism>
<dbReference type="RefSeq" id="WP_105357573.1">
    <property type="nucleotide sequence ID" value="NZ_PUIA01000069.1"/>
</dbReference>
<proteinExistence type="predicted"/>
<dbReference type="Proteomes" id="UP000240009">
    <property type="component" value="Unassembled WGS sequence"/>
</dbReference>
<dbReference type="Gene3D" id="2.40.10.480">
    <property type="match status" value="1"/>
</dbReference>
<dbReference type="EMBL" id="PUIA01000069">
    <property type="protein sequence ID" value="PQO25978.1"/>
    <property type="molecule type" value="Genomic_DNA"/>
</dbReference>
<feature type="signal peptide" evidence="2">
    <location>
        <begin position="1"/>
        <end position="21"/>
    </location>
</feature>
<dbReference type="InterPro" id="IPR015943">
    <property type="entry name" value="WD40/YVTN_repeat-like_dom_sf"/>
</dbReference>
<feature type="region of interest" description="Disordered" evidence="1">
    <location>
        <begin position="100"/>
        <end position="120"/>
    </location>
</feature>
<dbReference type="InterPro" id="IPR011047">
    <property type="entry name" value="Quinoprotein_ADH-like_sf"/>
</dbReference>
<feature type="domain" description="Pyrrolo-quinoline quinone repeat" evidence="3">
    <location>
        <begin position="141"/>
        <end position="293"/>
    </location>
</feature>
<feature type="domain" description="Pyrrolo-quinoline quinone repeat" evidence="3">
    <location>
        <begin position="305"/>
        <end position="411"/>
    </location>
</feature>
<dbReference type="AlphaFoldDB" id="A0A2S8F1C7"/>
<evidence type="ECO:0000313" key="4">
    <source>
        <dbReference type="EMBL" id="PQO25978.1"/>
    </source>
</evidence>